<dbReference type="Pfam" id="PF00528">
    <property type="entry name" value="BPD_transp_1"/>
    <property type="match status" value="1"/>
</dbReference>
<feature type="transmembrane region" description="Helical" evidence="7">
    <location>
        <begin position="105"/>
        <end position="126"/>
    </location>
</feature>
<evidence type="ECO:0000256" key="7">
    <source>
        <dbReference type="RuleBase" id="RU363032"/>
    </source>
</evidence>
<dbReference type="PANTHER" id="PTHR30151">
    <property type="entry name" value="ALKANE SULFONATE ABC TRANSPORTER-RELATED, MEMBRANE SUBUNIT"/>
    <property type="match status" value="1"/>
</dbReference>
<feature type="transmembrane region" description="Helical" evidence="7">
    <location>
        <begin position="226"/>
        <end position="248"/>
    </location>
</feature>
<feature type="domain" description="ABC transmembrane type-1" evidence="8">
    <location>
        <begin position="67"/>
        <end position="247"/>
    </location>
</feature>
<feature type="transmembrane region" description="Helical" evidence="7">
    <location>
        <begin position="75"/>
        <end position="93"/>
    </location>
</feature>
<comment type="similarity">
    <text evidence="7">Belongs to the binding-protein-dependent transport system permease family.</text>
</comment>
<dbReference type="Gene3D" id="1.10.3720.10">
    <property type="entry name" value="MetI-like"/>
    <property type="match status" value="1"/>
</dbReference>
<keyword evidence="2 7" id="KW-0813">Transport</keyword>
<protein>
    <submittedName>
        <fullName evidence="9">Sulfate ABC transporter permease</fullName>
    </submittedName>
</protein>
<proteinExistence type="inferred from homology"/>
<comment type="subcellular location">
    <subcellularLocation>
        <location evidence="1 7">Cell membrane</location>
        <topology evidence="1 7">Multi-pass membrane protein</topology>
    </subcellularLocation>
</comment>
<dbReference type="AlphaFoldDB" id="A0A9W5Y3H5"/>
<evidence type="ECO:0000259" key="8">
    <source>
        <dbReference type="PROSITE" id="PS50928"/>
    </source>
</evidence>
<evidence type="ECO:0000256" key="3">
    <source>
        <dbReference type="ARBA" id="ARBA00022475"/>
    </source>
</evidence>
<gene>
    <name evidence="9" type="ORF">CFOLD11_27880</name>
</gene>
<dbReference type="EMBL" id="BQXY01000004">
    <property type="protein sequence ID" value="GKU25961.1"/>
    <property type="molecule type" value="Genomic_DNA"/>
</dbReference>
<dbReference type="Proteomes" id="UP001057868">
    <property type="component" value="Unassembled WGS sequence"/>
</dbReference>
<keyword evidence="10" id="KW-1185">Reference proteome</keyword>
<evidence type="ECO:0000256" key="5">
    <source>
        <dbReference type="ARBA" id="ARBA00022989"/>
    </source>
</evidence>
<reference evidence="9" key="1">
    <citation type="journal article" date="2023" name="Int. J. Syst. Evol. Microbiol.">
        <title>&lt;i&gt;Clostridium folliculivorans&lt;/i&gt; sp. nov., isolated from soil samples of an organic paddy in Japan.</title>
        <authorList>
            <person name="Tazawa J."/>
            <person name="Kobayashi H."/>
            <person name="Tanizawa Y."/>
            <person name="Uchino A."/>
            <person name="Tanaka F."/>
            <person name="Urashima Y."/>
            <person name="Miura S."/>
            <person name="Sakamoto M."/>
            <person name="Ohkuma M."/>
            <person name="Tohno M."/>
        </authorList>
    </citation>
    <scope>NUCLEOTIDE SEQUENCE</scope>
    <source>
        <strain evidence="9">D1-1</strain>
    </source>
</reference>
<evidence type="ECO:0000256" key="1">
    <source>
        <dbReference type="ARBA" id="ARBA00004651"/>
    </source>
</evidence>
<evidence type="ECO:0000256" key="6">
    <source>
        <dbReference type="ARBA" id="ARBA00023136"/>
    </source>
</evidence>
<sequence>MQELNTTMIGVLKKVMFYILLLAIWELVYKLGVDVLAIWKPYTFPSPFEVFRSLFNLVKDNTLFTAIGASMGRLLLGYLLSVVIGLSLGLFIVRFRYIGDNIKALILGLQTLPSICWVPFAILWYGISEQSIIFVIAMGSIFSISIATEGAINNVYPLYIKAAKTMGAKGLKLYINVIIPAALPGIVAGMKQGWSFAWRALMAGEMISSSKGLGYVLMVGRDVGDISQVVAVMVVIIGLGLLLDKIVFGRIEANIRQKWGLKTEI</sequence>
<feature type="transmembrane region" description="Helical" evidence="7">
    <location>
        <begin position="173"/>
        <end position="190"/>
    </location>
</feature>
<keyword evidence="6 7" id="KW-0472">Membrane</keyword>
<feature type="transmembrane region" description="Helical" evidence="7">
    <location>
        <begin position="15"/>
        <end position="39"/>
    </location>
</feature>
<keyword evidence="3" id="KW-1003">Cell membrane</keyword>
<evidence type="ECO:0000256" key="2">
    <source>
        <dbReference type="ARBA" id="ARBA00022448"/>
    </source>
</evidence>
<name>A0A9W5Y3H5_9CLOT</name>
<keyword evidence="4 7" id="KW-0812">Transmembrane</keyword>
<comment type="caution">
    <text evidence="9">The sequence shown here is derived from an EMBL/GenBank/DDBJ whole genome shotgun (WGS) entry which is preliminary data.</text>
</comment>
<dbReference type="SUPFAM" id="SSF161098">
    <property type="entry name" value="MetI-like"/>
    <property type="match status" value="1"/>
</dbReference>
<accession>A0A9W5Y3H5</accession>
<dbReference type="PROSITE" id="PS50928">
    <property type="entry name" value="ABC_TM1"/>
    <property type="match status" value="1"/>
</dbReference>
<evidence type="ECO:0000313" key="9">
    <source>
        <dbReference type="EMBL" id="GKU25961.1"/>
    </source>
</evidence>
<dbReference type="InterPro" id="IPR000515">
    <property type="entry name" value="MetI-like"/>
</dbReference>
<evidence type="ECO:0000313" key="10">
    <source>
        <dbReference type="Proteomes" id="UP001057868"/>
    </source>
</evidence>
<keyword evidence="5 7" id="KW-1133">Transmembrane helix</keyword>
<dbReference type="GO" id="GO:0055085">
    <property type="term" value="P:transmembrane transport"/>
    <property type="evidence" value="ECO:0007669"/>
    <property type="project" value="InterPro"/>
</dbReference>
<dbReference type="PANTHER" id="PTHR30151:SF0">
    <property type="entry name" value="ABC TRANSPORTER PERMEASE PROTEIN MJ0413-RELATED"/>
    <property type="match status" value="1"/>
</dbReference>
<feature type="transmembrane region" description="Helical" evidence="7">
    <location>
        <begin position="132"/>
        <end position="152"/>
    </location>
</feature>
<organism evidence="9 10">
    <name type="scientific">Clostridium folliculivorans</name>
    <dbReference type="NCBI Taxonomy" id="2886038"/>
    <lineage>
        <taxon>Bacteria</taxon>
        <taxon>Bacillati</taxon>
        <taxon>Bacillota</taxon>
        <taxon>Clostridia</taxon>
        <taxon>Eubacteriales</taxon>
        <taxon>Clostridiaceae</taxon>
        <taxon>Clostridium</taxon>
    </lineage>
</organism>
<evidence type="ECO:0000256" key="4">
    <source>
        <dbReference type="ARBA" id="ARBA00022692"/>
    </source>
</evidence>
<dbReference type="InterPro" id="IPR035906">
    <property type="entry name" value="MetI-like_sf"/>
</dbReference>
<dbReference type="GO" id="GO:0005886">
    <property type="term" value="C:plasma membrane"/>
    <property type="evidence" value="ECO:0007669"/>
    <property type="project" value="UniProtKB-SubCell"/>
</dbReference>
<dbReference type="CDD" id="cd06261">
    <property type="entry name" value="TM_PBP2"/>
    <property type="match status" value="1"/>
</dbReference>